<feature type="domain" description="HTH marR-type" evidence="1">
    <location>
        <begin position="1"/>
        <end position="98"/>
    </location>
</feature>
<dbReference type="STRING" id="1208365.B273_0246"/>
<name>K6GJR1_9GAMM</name>
<dbReference type="GO" id="GO:0003700">
    <property type="term" value="F:DNA-binding transcription factor activity"/>
    <property type="evidence" value="ECO:0007669"/>
    <property type="project" value="InterPro"/>
</dbReference>
<sequence>MSKFYRNIYDALSMLYGLEQDLNLKHFTPNELKVFHTIITQSHEHDRSVNITDIVENSGMSRSTVYKTLKKLSGEGIIDLEQSPTDKRESLVILNSLS</sequence>
<dbReference type="SUPFAM" id="SSF46785">
    <property type="entry name" value="Winged helix' DNA-binding domain"/>
    <property type="match status" value="1"/>
</dbReference>
<gene>
    <name evidence="2" type="ORF">B273_0246</name>
</gene>
<evidence type="ECO:0000313" key="3">
    <source>
        <dbReference type="Proteomes" id="UP000010310"/>
    </source>
</evidence>
<dbReference type="Proteomes" id="UP000010310">
    <property type="component" value="Unassembled WGS sequence"/>
</dbReference>
<reference evidence="2 3" key="1">
    <citation type="submission" date="2012-09" db="EMBL/GenBank/DDBJ databases">
        <authorList>
            <person name="Dupont C.L."/>
            <person name="Rusch D.B."/>
            <person name="Lombardo M.-J."/>
            <person name="Novotny M."/>
            <person name="Yee-Greenbaum J."/>
            <person name="Laskin R."/>
        </authorList>
    </citation>
    <scope>NUCLEOTIDE SEQUENCE [LARGE SCALE GENOMIC DNA]</scope>
    <source>
        <strain evidence="2">SAR86E</strain>
    </source>
</reference>
<evidence type="ECO:0000259" key="1">
    <source>
        <dbReference type="PROSITE" id="PS50995"/>
    </source>
</evidence>
<dbReference type="PROSITE" id="PS50995">
    <property type="entry name" value="HTH_MARR_2"/>
    <property type="match status" value="1"/>
</dbReference>
<evidence type="ECO:0000313" key="2">
    <source>
        <dbReference type="EMBL" id="EKO37256.1"/>
    </source>
</evidence>
<dbReference type="InterPro" id="IPR036388">
    <property type="entry name" value="WH-like_DNA-bd_sf"/>
</dbReference>
<dbReference type="Gene3D" id="1.10.10.10">
    <property type="entry name" value="Winged helix-like DNA-binding domain superfamily/Winged helix DNA-binding domain"/>
    <property type="match status" value="1"/>
</dbReference>
<comment type="caution">
    <text evidence="2">The sequence shown here is derived from an EMBL/GenBank/DDBJ whole genome shotgun (WGS) entry which is preliminary data.</text>
</comment>
<accession>K6GJR1</accession>
<dbReference type="AlphaFoldDB" id="K6GJR1"/>
<dbReference type="InterPro" id="IPR000835">
    <property type="entry name" value="HTH_MarR-typ"/>
</dbReference>
<keyword evidence="3" id="KW-1185">Reference proteome</keyword>
<proteinExistence type="predicted"/>
<organism evidence="2 3">
    <name type="scientific">SAR86 cluster bacterium SAR86E</name>
    <dbReference type="NCBI Taxonomy" id="1208365"/>
    <lineage>
        <taxon>Bacteria</taxon>
        <taxon>Pseudomonadati</taxon>
        <taxon>Pseudomonadota</taxon>
        <taxon>Gammaproteobacteria</taxon>
        <taxon>SAR86 cluster</taxon>
    </lineage>
</organism>
<dbReference type="InterPro" id="IPR036390">
    <property type="entry name" value="WH_DNA-bd_sf"/>
</dbReference>
<dbReference type="EMBL" id="AMWX01000001">
    <property type="protein sequence ID" value="EKO37256.1"/>
    <property type="molecule type" value="Genomic_DNA"/>
</dbReference>
<dbReference type="Pfam" id="PF01047">
    <property type="entry name" value="MarR"/>
    <property type="match status" value="1"/>
</dbReference>
<protein>
    <submittedName>
        <fullName evidence="2">Sugar-specific transcriptional regulator, TrmB family</fullName>
    </submittedName>
</protein>